<evidence type="ECO:0000313" key="3">
    <source>
        <dbReference type="Proteomes" id="UP000001292"/>
    </source>
</evidence>
<dbReference type="EMBL" id="CH480848">
    <property type="protein sequence ID" value="EDW51147.1"/>
    <property type="molecule type" value="Genomic_DNA"/>
</dbReference>
<gene>
    <name evidence="2" type="primary">Dsec\GM17753</name>
    <name evidence="2" type="ORF">Dsec_GM17753</name>
</gene>
<dbReference type="HOGENOM" id="CLU_2515070_0_0_1"/>
<name>B4IJF6_DROSE</name>
<proteinExistence type="predicted"/>
<organism evidence="3">
    <name type="scientific">Drosophila sechellia</name>
    <name type="common">Fruit fly</name>
    <dbReference type="NCBI Taxonomy" id="7238"/>
    <lineage>
        <taxon>Eukaryota</taxon>
        <taxon>Metazoa</taxon>
        <taxon>Ecdysozoa</taxon>
        <taxon>Arthropoda</taxon>
        <taxon>Hexapoda</taxon>
        <taxon>Insecta</taxon>
        <taxon>Pterygota</taxon>
        <taxon>Neoptera</taxon>
        <taxon>Endopterygota</taxon>
        <taxon>Diptera</taxon>
        <taxon>Brachycera</taxon>
        <taxon>Muscomorpha</taxon>
        <taxon>Ephydroidea</taxon>
        <taxon>Drosophilidae</taxon>
        <taxon>Drosophila</taxon>
        <taxon>Sophophora</taxon>
    </lineage>
</organism>
<evidence type="ECO:0000313" key="2">
    <source>
        <dbReference type="EMBL" id="EDW51147.1"/>
    </source>
</evidence>
<dbReference type="Proteomes" id="UP000001292">
    <property type="component" value="Unassembled WGS sequence"/>
</dbReference>
<reference evidence="2 3" key="1">
    <citation type="journal article" date="2007" name="Nature">
        <title>Evolution of genes and genomes on the Drosophila phylogeny.</title>
        <authorList>
            <consortium name="Drosophila 12 Genomes Consortium"/>
            <person name="Clark A.G."/>
            <person name="Eisen M.B."/>
            <person name="Smith D.R."/>
            <person name="Bergman C.M."/>
            <person name="Oliver B."/>
            <person name="Markow T.A."/>
            <person name="Kaufman T.C."/>
            <person name="Kellis M."/>
            <person name="Gelbart W."/>
            <person name="Iyer V.N."/>
            <person name="Pollard D.A."/>
            <person name="Sackton T.B."/>
            <person name="Larracuente A.M."/>
            <person name="Singh N.D."/>
            <person name="Abad J.P."/>
            <person name="Abt D.N."/>
            <person name="Adryan B."/>
            <person name="Aguade M."/>
            <person name="Akashi H."/>
            <person name="Anderson W.W."/>
            <person name="Aquadro C.F."/>
            <person name="Ardell D.H."/>
            <person name="Arguello R."/>
            <person name="Artieri C.G."/>
            <person name="Barbash D.A."/>
            <person name="Barker D."/>
            <person name="Barsanti P."/>
            <person name="Batterham P."/>
            <person name="Batzoglou S."/>
            <person name="Begun D."/>
            <person name="Bhutkar A."/>
            <person name="Blanco E."/>
            <person name="Bosak S.A."/>
            <person name="Bradley R.K."/>
            <person name="Brand A.D."/>
            <person name="Brent M.R."/>
            <person name="Brooks A.N."/>
            <person name="Brown R.H."/>
            <person name="Butlin R.K."/>
            <person name="Caggese C."/>
            <person name="Calvi B.R."/>
            <person name="Bernardo de Carvalho A."/>
            <person name="Caspi A."/>
            <person name="Castrezana S."/>
            <person name="Celniker S.E."/>
            <person name="Chang J.L."/>
            <person name="Chapple C."/>
            <person name="Chatterji S."/>
            <person name="Chinwalla A."/>
            <person name="Civetta A."/>
            <person name="Clifton S.W."/>
            <person name="Comeron J.M."/>
            <person name="Costello J.C."/>
            <person name="Coyne J.A."/>
            <person name="Daub J."/>
            <person name="David R.G."/>
            <person name="Delcher A.L."/>
            <person name="Delehaunty K."/>
            <person name="Do C.B."/>
            <person name="Ebling H."/>
            <person name="Edwards K."/>
            <person name="Eickbush T."/>
            <person name="Evans J.D."/>
            <person name="Filipski A."/>
            <person name="Findeiss S."/>
            <person name="Freyhult E."/>
            <person name="Fulton L."/>
            <person name="Fulton R."/>
            <person name="Garcia A.C."/>
            <person name="Gardiner A."/>
            <person name="Garfield D.A."/>
            <person name="Garvin B.E."/>
            <person name="Gibson G."/>
            <person name="Gilbert D."/>
            <person name="Gnerre S."/>
            <person name="Godfrey J."/>
            <person name="Good R."/>
            <person name="Gotea V."/>
            <person name="Gravely B."/>
            <person name="Greenberg A.J."/>
            <person name="Griffiths-Jones S."/>
            <person name="Gross S."/>
            <person name="Guigo R."/>
            <person name="Gustafson E.A."/>
            <person name="Haerty W."/>
            <person name="Hahn M.W."/>
            <person name="Halligan D.L."/>
            <person name="Halpern A.L."/>
            <person name="Halter G.M."/>
            <person name="Han M.V."/>
            <person name="Heger A."/>
            <person name="Hillier L."/>
            <person name="Hinrichs A.S."/>
            <person name="Holmes I."/>
            <person name="Hoskins R.A."/>
            <person name="Hubisz M.J."/>
            <person name="Hultmark D."/>
            <person name="Huntley M.A."/>
            <person name="Jaffe D.B."/>
            <person name="Jagadeeshan S."/>
            <person name="Jeck W.R."/>
            <person name="Johnson J."/>
            <person name="Jones C.D."/>
            <person name="Jordan W.C."/>
            <person name="Karpen G.H."/>
            <person name="Kataoka E."/>
            <person name="Keightley P.D."/>
            <person name="Kheradpour P."/>
            <person name="Kirkness E.F."/>
            <person name="Koerich L.B."/>
            <person name="Kristiansen K."/>
            <person name="Kudrna D."/>
            <person name="Kulathinal R.J."/>
            <person name="Kumar S."/>
            <person name="Kwok R."/>
            <person name="Lander E."/>
            <person name="Langley C.H."/>
            <person name="Lapoint R."/>
            <person name="Lazzaro B.P."/>
            <person name="Lee S.J."/>
            <person name="Levesque L."/>
            <person name="Li R."/>
            <person name="Lin C.F."/>
            <person name="Lin M.F."/>
            <person name="Lindblad-Toh K."/>
            <person name="Llopart A."/>
            <person name="Long M."/>
            <person name="Low L."/>
            <person name="Lozovsky E."/>
            <person name="Lu J."/>
            <person name="Luo M."/>
            <person name="Machado C.A."/>
            <person name="Makalowski W."/>
            <person name="Marzo M."/>
            <person name="Matsuda M."/>
            <person name="Matzkin L."/>
            <person name="McAllister B."/>
            <person name="McBride C.S."/>
            <person name="McKernan B."/>
            <person name="McKernan K."/>
            <person name="Mendez-Lago M."/>
            <person name="Minx P."/>
            <person name="Mollenhauer M.U."/>
            <person name="Montooth K."/>
            <person name="Mount S.M."/>
            <person name="Mu X."/>
            <person name="Myers E."/>
            <person name="Negre B."/>
            <person name="Newfeld S."/>
            <person name="Nielsen R."/>
            <person name="Noor M.A."/>
            <person name="O'Grady P."/>
            <person name="Pachter L."/>
            <person name="Papaceit M."/>
            <person name="Parisi M.J."/>
            <person name="Parisi M."/>
            <person name="Parts L."/>
            <person name="Pedersen J.S."/>
            <person name="Pesole G."/>
            <person name="Phillippy A.M."/>
            <person name="Ponting C.P."/>
            <person name="Pop M."/>
            <person name="Porcelli D."/>
            <person name="Powell J.R."/>
            <person name="Prohaska S."/>
            <person name="Pruitt K."/>
            <person name="Puig M."/>
            <person name="Quesneville H."/>
            <person name="Ram K.R."/>
            <person name="Rand D."/>
            <person name="Rasmussen M.D."/>
            <person name="Reed L.K."/>
            <person name="Reenan R."/>
            <person name="Reily A."/>
            <person name="Remington K.A."/>
            <person name="Rieger T.T."/>
            <person name="Ritchie M.G."/>
            <person name="Robin C."/>
            <person name="Rogers Y.H."/>
            <person name="Rohde C."/>
            <person name="Rozas J."/>
            <person name="Rubenfield M.J."/>
            <person name="Ruiz A."/>
            <person name="Russo S."/>
            <person name="Salzberg S.L."/>
            <person name="Sanchez-Gracia A."/>
            <person name="Saranga D.J."/>
            <person name="Sato H."/>
            <person name="Schaeffer S.W."/>
            <person name="Schatz M.C."/>
            <person name="Schlenke T."/>
            <person name="Schwartz R."/>
            <person name="Segarra C."/>
            <person name="Singh R.S."/>
            <person name="Sirot L."/>
            <person name="Sirota M."/>
            <person name="Sisneros N.B."/>
            <person name="Smith C.D."/>
            <person name="Smith T.F."/>
            <person name="Spieth J."/>
            <person name="Stage D.E."/>
            <person name="Stark A."/>
            <person name="Stephan W."/>
            <person name="Strausberg R.L."/>
            <person name="Strempel S."/>
            <person name="Sturgill D."/>
            <person name="Sutton G."/>
            <person name="Sutton G.G."/>
            <person name="Tao W."/>
            <person name="Teichmann S."/>
            <person name="Tobari Y.N."/>
            <person name="Tomimura Y."/>
            <person name="Tsolas J.M."/>
            <person name="Valente V.L."/>
            <person name="Venter E."/>
            <person name="Venter J.C."/>
            <person name="Vicario S."/>
            <person name="Vieira F.G."/>
            <person name="Vilella A.J."/>
            <person name="Villasante A."/>
            <person name="Walenz B."/>
            <person name="Wang J."/>
            <person name="Wasserman M."/>
            <person name="Watts T."/>
            <person name="Wilson D."/>
            <person name="Wilson R.K."/>
            <person name="Wing R.A."/>
            <person name="Wolfner M.F."/>
            <person name="Wong A."/>
            <person name="Wong G.K."/>
            <person name="Wu C.I."/>
            <person name="Wu G."/>
            <person name="Yamamoto D."/>
            <person name="Yang H.P."/>
            <person name="Yang S.P."/>
            <person name="Yorke J.A."/>
            <person name="Yoshida K."/>
            <person name="Zdobnov E."/>
            <person name="Zhang P."/>
            <person name="Zhang Y."/>
            <person name="Zimin A.V."/>
            <person name="Baldwin J."/>
            <person name="Abdouelleil A."/>
            <person name="Abdulkadir J."/>
            <person name="Abebe A."/>
            <person name="Abera B."/>
            <person name="Abreu J."/>
            <person name="Acer S.C."/>
            <person name="Aftuck L."/>
            <person name="Alexander A."/>
            <person name="An P."/>
            <person name="Anderson E."/>
            <person name="Anderson S."/>
            <person name="Arachi H."/>
            <person name="Azer M."/>
            <person name="Bachantsang P."/>
            <person name="Barry A."/>
            <person name="Bayul T."/>
            <person name="Berlin A."/>
            <person name="Bessette D."/>
            <person name="Bloom T."/>
            <person name="Blye J."/>
            <person name="Boguslavskiy L."/>
            <person name="Bonnet C."/>
            <person name="Boukhgalter B."/>
            <person name="Bourzgui I."/>
            <person name="Brown A."/>
            <person name="Cahill P."/>
            <person name="Channer S."/>
            <person name="Cheshatsang Y."/>
            <person name="Chuda L."/>
            <person name="Citroen M."/>
            <person name="Collymore A."/>
            <person name="Cooke P."/>
            <person name="Costello M."/>
            <person name="D'Aco K."/>
            <person name="Daza R."/>
            <person name="De Haan G."/>
            <person name="DeGray S."/>
            <person name="DeMaso C."/>
            <person name="Dhargay N."/>
            <person name="Dooley K."/>
            <person name="Dooley E."/>
            <person name="Doricent M."/>
            <person name="Dorje P."/>
            <person name="Dorjee K."/>
            <person name="Dupes A."/>
            <person name="Elong R."/>
            <person name="Falk J."/>
            <person name="Farina A."/>
            <person name="Faro S."/>
            <person name="Ferguson D."/>
            <person name="Fisher S."/>
            <person name="Foley C.D."/>
            <person name="Franke A."/>
            <person name="Friedrich D."/>
            <person name="Gadbois L."/>
            <person name="Gearin G."/>
            <person name="Gearin C.R."/>
            <person name="Giannoukos G."/>
            <person name="Goode T."/>
            <person name="Graham J."/>
            <person name="Grandbois E."/>
            <person name="Grewal S."/>
            <person name="Gyaltsen K."/>
            <person name="Hafez N."/>
            <person name="Hagos B."/>
            <person name="Hall J."/>
            <person name="Henson C."/>
            <person name="Hollinger A."/>
            <person name="Honan T."/>
            <person name="Huard M.D."/>
            <person name="Hughes L."/>
            <person name="Hurhula B."/>
            <person name="Husby M.E."/>
            <person name="Kamat A."/>
            <person name="Kanga B."/>
            <person name="Kashin S."/>
            <person name="Khazanovich D."/>
            <person name="Kisner P."/>
            <person name="Lance K."/>
            <person name="Lara M."/>
            <person name="Lee W."/>
            <person name="Lennon N."/>
            <person name="Letendre F."/>
            <person name="LeVine R."/>
            <person name="Lipovsky A."/>
            <person name="Liu X."/>
            <person name="Liu J."/>
            <person name="Liu S."/>
            <person name="Lokyitsang T."/>
            <person name="Lokyitsang Y."/>
            <person name="Lubonja R."/>
            <person name="Lui A."/>
            <person name="MacDonald P."/>
            <person name="Magnisalis V."/>
            <person name="Maru K."/>
            <person name="Matthews C."/>
            <person name="McCusker W."/>
            <person name="McDonough S."/>
            <person name="Mehta T."/>
            <person name="Meldrim J."/>
            <person name="Meneus L."/>
            <person name="Mihai O."/>
            <person name="Mihalev A."/>
            <person name="Mihova T."/>
            <person name="Mittelman R."/>
            <person name="Mlenga V."/>
            <person name="Montmayeur A."/>
            <person name="Mulrain L."/>
            <person name="Navidi A."/>
            <person name="Naylor J."/>
            <person name="Negash T."/>
            <person name="Nguyen T."/>
            <person name="Nguyen N."/>
            <person name="Nicol R."/>
            <person name="Norbu C."/>
            <person name="Norbu N."/>
            <person name="Novod N."/>
            <person name="O'Neill B."/>
            <person name="Osman S."/>
            <person name="Markiewicz E."/>
            <person name="Oyono O.L."/>
            <person name="Patti C."/>
            <person name="Phunkhang P."/>
            <person name="Pierre F."/>
            <person name="Priest M."/>
            <person name="Raghuraman S."/>
            <person name="Rege F."/>
            <person name="Reyes R."/>
            <person name="Rise C."/>
            <person name="Rogov P."/>
            <person name="Ross K."/>
            <person name="Ryan E."/>
            <person name="Settipalli S."/>
            <person name="Shea T."/>
            <person name="Sherpa N."/>
            <person name="Shi L."/>
            <person name="Shih D."/>
            <person name="Sparrow T."/>
            <person name="Spaulding J."/>
            <person name="Stalker J."/>
            <person name="Stange-Thomann N."/>
            <person name="Stavropoulos S."/>
            <person name="Stone C."/>
            <person name="Strader C."/>
            <person name="Tesfaye S."/>
            <person name="Thomson T."/>
            <person name="Thoulutsang Y."/>
            <person name="Thoulutsang D."/>
            <person name="Topham K."/>
            <person name="Topping I."/>
            <person name="Tsamla T."/>
            <person name="Vassiliev H."/>
            <person name="Vo A."/>
            <person name="Wangchuk T."/>
            <person name="Wangdi T."/>
            <person name="Weiand M."/>
            <person name="Wilkinson J."/>
            <person name="Wilson A."/>
            <person name="Yadav S."/>
            <person name="Young G."/>
            <person name="Yu Q."/>
            <person name="Zembek L."/>
            <person name="Zhong D."/>
            <person name="Zimmer A."/>
            <person name="Zwirko Z."/>
            <person name="Jaffe D.B."/>
            <person name="Alvarez P."/>
            <person name="Brockman W."/>
            <person name="Butler J."/>
            <person name="Chin C."/>
            <person name="Gnerre S."/>
            <person name="Grabherr M."/>
            <person name="Kleber M."/>
            <person name="Mauceli E."/>
            <person name="MacCallum I."/>
        </authorList>
    </citation>
    <scope>NUCLEOTIDE SEQUENCE [LARGE SCALE GENOMIC DNA]</scope>
    <source>
        <strain evidence="3">Rob3c / Tucson 14021-0248.25</strain>
    </source>
</reference>
<keyword evidence="3" id="KW-1185">Reference proteome</keyword>
<dbReference type="AlphaFoldDB" id="B4IJF6"/>
<feature type="region of interest" description="Disordered" evidence="1">
    <location>
        <begin position="55"/>
        <end position="85"/>
    </location>
</feature>
<evidence type="ECO:0000256" key="1">
    <source>
        <dbReference type="SAM" id="MobiDB-lite"/>
    </source>
</evidence>
<sequence>MPSPVLQLCSSAALQSSSFAVVQVCSPPRSVRTTNHSEQCNQNIITHIIAPVLSPNHRDANMHHPSATAKLQSGEESQSKESEIY</sequence>
<protein>
    <submittedName>
        <fullName evidence="2">GM17753</fullName>
    </submittedName>
</protein>
<accession>B4IJF6</accession>